<protein>
    <submittedName>
        <fullName evidence="2">Putative lea domain-containing protein</fullName>
    </submittedName>
</protein>
<accession>M7SZL9</accession>
<name>M7SZL9_EUTLA</name>
<dbReference type="OrthoDB" id="4023585at2759"/>
<organism evidence="2 3">
    <name type="scientific">Eutypa lata (strain UCR-EL1)</name>
    <name type="common">Grapevine dieback disease fungus</name>
    <name type="synonym">Eutypa armeniacae</name>
    <dbReference type="NCBI Taxonomy" id="1287681"/>
    <lineage>
        <taxon>Eukaryota</taxon>
        <taxon>Fungi</taxon>
        <taxon>Dikarya</taxon>
        <taxon>Ascomycota</taxon>
        <taxon>Pezizomycotina</taxon>
        <taxon>Sordariomycetes</taxon>
        <taxon>Xylariomycetidae</taxon>
        <taxon>Xylariales</taxon>
        <taxon>Diatrypaceae</taxon>
        <taxon>Eutypa</taxon>
    </lineage>
</organism>
<dbReference type="AlphaFoldDB" id="M7SZL9"/>
<reference evidence="3" key="1">
    <citation type="journal article" date="2013" name="Genome Announc.">
        <title>Draft genome sequence of the grapevine dieback fungus Eutypa lata UCR-EL1.</title>
        <authorList>
            <person name="Blanco-Ulate B."/>
            <person name="Rolshausen P.E."/>
            <person name="Cantu D."/>
        </authorList>
    </citation>
    <scope>NUCLEOTIDE SEQUENCE [LARGE SCALE GENOMIC DNA]</scope>
    <source>
        <strain evidence="3">UCR-EL1</strain>
    </source>
</reference>
<proteinExistence type="predicted"/>
<evidence type="ECO:0000313" key="3">
    <source>
        <dbReference type="Proteomes" id="UP000012174"/>
    </source>
</evidence>
<dbReference type="EMBL" id="KB706016">
    <property type="protein sequence ID" value="EMR69762.1"/>
    <property type="molecule type" value="Genomic_DNA"/>
</dbReference>
<sequence>MSYLSEITARRMALTARASLVQAPRQFSTSIAAQKSATESVKDGLKTVDRKVSDKLVDGINAGAAATDKVKKATTGATESTVGNTKASAEELRGQAKGKAAELKGEAKGAAKEAEGKVKGSL</sequence>
<feature type="compositionally biased region" description="Low complexity" evidence="1">
    <location>
        <begin position="66"/>
        <end position="78"/>
    </location>
</feature>
<evidence type="ECO:0000313" key="2">
    <source>
        <dbReference type="EMBL" id="EMR69762.1"/>
    </source>
</evidence>
<dbReference type="Proteomes" id="UP000012174">
    <property type="component" value="Unassembled WGS sequence"/>
</dbReference>
<keyword evidence="3" id="KW-1185">Reference proteome</keyword>
<evidence type="ECO:0000256" key="1">
    <source>
        <dbReference type="SAM" id="MobiDB-lite"/>
    </source>
</evidence>
<feature type="region of interest" description="Disordered" evidence="1">
    <location>
        <begin position="66"/>
        <end position="122"/>
    </location>
</feature>
<dbReference type="HOGENOM" id="CLU_128874_0_0_1"/>
<gene>
    <name evidence="2" type="ORF">UCREL1_3194</name>
</gene>
<dbReference type="eggNOG" id="ENOG502SBN9">
    <property type="taxonomic scope" value="Eukaryota"/>
</dbReference>
<feature type="compositionally biased region" description="Basic and acidic residues" evidence="1">
    <location>
        <begin position="88"/>
        <end position="122"/>
    </location>
</feature>
<dbReference type="STRING" id="1287681.M7SZL9"/>
<dbReference type="OMA" id="APCNKGP"/>
<dbReference type="KEGG" id="ela:UCREL1_3194"/>